<dbReference type="InterPro" id="IPR000792">
    <property type="entry name" value="Tscrpt_reg_LuxR_C"/>
</dbReference>
<dbReference type="PRINTS" id="PR00038">
    <property type="entry name" value="HTHLUXR"/>
</dbReference>
<comment type="caution">
    <text evidence="3">The sequence shown here is derived from an EMBL/GenBank/DDBJ whole genome shotgun (WGS) entry which is preliminary data.</text>
</comment>
<reference evidence="3 4" key="1">
    <citation type="submission" date="2016-11" db="EMBL/GenBank/DDBJ databases">
        <title>Rahnella oryzae sp. nov., isolated from rice root.</title>
        <authorList>
            <person name="Zhang X.-X."/>
            <person name="Zhang J."/>
        </authorList>
    </citation>
    <scope>NUCLEOTIDE SEQUENCE [LARGE SCALE GENOMIC DNA]</scope>
    <source>
        <strain evidence="3 4">J11-6</strain>
    </source>
</reference>
<dbReference type="InterPro" id="IPR016032">
    <property type="entry name" value="Sig_transdc_resp-reg_C-effctor"/>
</dbReference>
<dbReference type="Proteomes" id="UP000216021">
    <property type="component" value="Unassembled WGS sequence"/>
</dbReference>
<dbReference type="Gene3D" id="3.40.50.2300">
    <property type="match status" value="1"/>
</dbReference>
<dbReference type="SMART" id="SM00421">
    <property type="entry name" value="HTH_LUXR"/>
    <property type="match status" value="1"/>
</dbReference>
<dbReference type="EMBL" id="MOXD01000012">
    <property type="protein sequence ID" value="OMQ20394.1"/>
    <property type="molecule type" value="Genomic_DNA"/>
</dbReference>
<evidence type="ECO:0000256" key="1">
    <source>
        <dbReference type="ARBA" id="ARBA00023125"/>
    </source>
</evidence>
<feature type="domain" description="HTH luxR-type" evidence="2">
    <location>
        <begin position="151"/>
        <end position="216"/>
    </location>
</feature>
<name>A0A1S8CFL7_9GAMM</name>
<protein>
    <submittedName>
        <fullName evidence="3">Helix-turn-helix transcriptional regulator</fullName>
    </submittedName>
</protein>
<evidence type="ECO:0000313" key="4">
    <source>
        <dbReference type="Proteomes" id="UP000216021"/>
    </source>
</evidence>
<dbReference type="RefSeq" id="WP_076943638.1">
    <property type="nucleotide sequence ID" value="NZ_MOXD01000012.1"/>
</dbReference>
<keyword evidence="1" id="KW-0238">DNA-binding</keyword>
<dbReference type="CDD" id="cd06170">
    <property type="entry name" value="LuxR_C_like"/>
    <property type="match status" value="1"/>
</dbReference>
<dbReference type="PANTHER" id="PTHR45566:SF1">
    <property type="entry name" value="HTH-TYPE TRANSCRIPTIONAL REGULATOR YHJB-RELATED"/>
    <property type="match status" value="1"/>
</dbReference>
<evidence type="ECO:0000259" key="2">
    <source>
        <dbReference type="PROSITE" id="PS50043"/>
    </source>
</evidence>
<accession>A0A1S8CFL7</accession>
<dbReference type="SUPFAM" id="SSF46894">
    <property type="entry name" value="C-terminal effector domain of the bipartite response regulators"/>
    <property type="match status" value="1"/>
</dbReference>
<dbReference type="Pfam" id="PF00196">
    <property type="entry name" value="GerE"/>
    <property type="match status" value="1"/>
</dbReference>
<dbReference type="InterPro" id="IPR051015">
    <property type="entry name" value="EvgA-like"/>
</dbReference>
<dbReference type="GO" id="GO:0006355">
    <property type="term" value="P:regulation of DNA-templated transcription"/>
    <property type="evidence" value="ECO:0007669"/>
    <property type="project" value="InterPro"/>
</dbReference>
<gene>
    <name evidence="3" type="ORF">BMI79_18270</name>
</gene>
<dbReference type="GO" id="GO:0003677">
    <property type="term" value="F:DNA binding"/>
    <property type="evidence" value="ECO:0007669"/>
    <property type="project" value="UniProtKB-KW"/>
</dbReference>
<dbReference type="AlphaFoldDB" id="A0A1S8CFL7"/>
<sequence length="222" mass="24359">MAPLSQKPIGIALMDRSPLTLTGLSCFIGTLSVPSEIIVQETSMAAVSEGLLYQPVDILITELNGLNETTAQGREALLSLCAQLPTLRVIVYTRSQKGEDLGKLLDVANISVVSRGDDLKLVGEFFSRVFNGERVLSPLIGSYLARADSDDVSSLHSLTRCENDVLTFLFNGMSLREIAELQHRSIKTISAHKCNAMRKLQVKNDSELFSLRKNITQQFACD</sequence>
<dbReference type="PROSITE" id="PS50043">
    <property type="entry name" value="HTH_LUXR_2"/>
    <property type="match status" value="1"/>
</dbReference>
<organism evidence="3 4">
    <name type="scientific">Serratia oryzae</name>
    <dbReference type="NCBI Taxonomy" id="2034155"/>
    <lineage>
        <taxon>Bacteria</taxon>
        <taxon>Pseudomonadati</taxon>
        <taxon>Pseudomonadota</taxon>
        <taxon>Gammaproteobacteria</taxon>
        <taxon>Enterobacterales</taxon>
        <taxon>Yersiniaceae</taxon>
        <taxon>Serratia</taxon>
    </lineage>
</organism>
<proteinExistence type="predicted"/>
<keyword evidence="4" id="KW-1185">Reference proteome</keyword>
<dbReference type="PANTHER" id="PTHR45566">
    <property type="entry name" value="HTH-TYPE TRANSCRIPTIONAL REGULATOR YHJB-RELATED"/>
    <property type="match status" value="1"/>
</dbReference>
<dbReference type="STRING" id="2034155.BMI79_18270"/>
<dbReference type="OrthoDB" id="6624554at2"/>
<evidence type="ECO:0000313" key="3">
    <source>
        <dbReference type="EMBL" id="OMQ20394.1"/>
    </source>
</evidence>